<keyword evidence="3" id="KW-0460">Magnesium</keyword>
<accession>A0ABQ6LSV4</accession>
<dbReference type="InterPro" id="IPR029065">
    <property type="entry name" value="Enolase_C-like"/>
</dbReference>
<dbReference type="InterPro" id="IPR036849">
    <property type="entry name" value="Enolase-like_C_sf"/>
</dbReference>
<dbReference type="Pfam" id="PF02746">
    <property type="entry name" value="MR_MLE_N"/>
    <property type="match status" value="1"/>
</dbReference>
<dbReference type="SUPFAM" id="SSF54826">
    <property type="entry name" value="Enolase N-terminal domain-like"/>
    <property type="match status" value="1"/>
</dbReference>
<dbReference type="InterPro" id="IPR013342">
    <property type="entry name" value="Mandelate_racemase_C"/>
</dbReference>
<keyword evidence="2" id="KW-0479">Metal-binding</keyword>
<comment type="cofactor">
    <cofactor evidence="1">
        <name>Mg(2+)</name>
        <dbReference type="ChEBI" id="CHEBI:18420"/>
    </cofactor>
</comment>
<evidence type="ECO:0000256" key="1">
    <source>
        <dbReference type="ARBA" id="ARBA00001946"/>
    </source>
</evidence>
<dbReference type="InterPro" id="IPR013341">
    <property type="entry name" value="Mandelate_racemase_N_dom"/>
</dbReference>
<comment type="caution">
    <text evidence="5">The sequence shown here is derived from an EMBL/GenBank/DDBJ whole genome shotgun (WGS) entry which is preliminary data.</text>
</comment>
<feature type="domain" description="Mandelate racemase/muconate lactonizing enzyme C-terminal" evidence="4">
    <location>
        <begin position="145"/>
        <end position="241"/>
    </location>
</feature>
<name>A0ABQ6LSV4_9RHOB</name>
<dbReference type="Gene3D" id="3.30.390.10">
    <property type="entry name" value="Enolase-like, N-terminal domain"/>
    <property type="match status" value="1"/>
</dbReference>
<dbReference type="Gene3D" id="3.20.20.120">
    <property type="entry name" value="Enolase-like C-terminal domain"/>
    <property type="match status" value="1"/>
</dbReference>
<dbReference type="SFLD" id="SFLDG00179">
    <property type="entry name" value="mandelate_racemase"/>
    <property type="match status" value="1"/>
</dbReference>
<evidence type="ECO:0000256" key="3">
    <source>
        <dbReference type="ARBA" id="ARBA00022842"/>
    </source>
</evidence>
<dbReference type="Proteomes" id="UP001239909">
    <property type="component" value="Unassembled WGS sequence"/>
</dbReference>
<dbReference type="SUPFAM" id="SSF51604">
    <property type="entry name" value="Enolase C-terminal domain-like"/>
    <property type="match status" value="1"/>
</dbReference>
<dbReference type="PANTHER" id="PTHR13794">
    <property type="entry name" value="ENOLASE SUPERFAMILY, MANDELATE RACEMASE"/>
    <property type="match status" value="1"/>
</dbReference>
<dbReference type="Pfam" id="PF13378">
    <property type="entry name" value="MR_MLE_C"/>
    <property type="match status" value="1"/>
</dbReference>
<proteinExistence type="predicted"/>
<dbReference type="CDD" id="cd03316">
    <property type="entry name" value="MR_like"/>
    <property type="match status" value="1"/>
</dbReference>
<dbReference type="InterPro" id="IPR018110">
    <property type="entry name" value="Mandel_Rmase/mucon_lact_enz_CS"/>
</dbReference>
<dbReference type="SFLD" id="SFLDS00001">
    <property type="entry name" value="Enolase"/>
    <property type="match status" value="1"/>
</dbReference>
<evidence type="ECO:0000259" key="4">
    <source>
        <dbReference type="SMART" id="SM00922"/>
    </source>
</evidence>
<evidence type="ECO:0000256" key="2">
    <source>
        <dbReference type="ARBA" id="ARBA00022723"/>
    </source>
</evidence>
<sequence>MKIETVRTHLLQHRLAQPFHSAFSTFRARWACLVEITCDDGTTGWGECLGPAGPNAATVAAMAELLVGRDPLAIEPLWLDIYNQFRDQGQRGLTMTAQSGIDIALWDIAGRHFGVPVHVLLGGAHRLAVPAYATGGFPLEGRDAEAALREELAGYRARGFRAAKIKIGFGLDGDARRIAAAREVLGPDIALMIDANHGYDAIEAIALGNRVAEHGIGWFEEPVMPEHLAAYREVRAGQPIPVAGGETWHGRRAFADALAARAVDVLQPDVCGCGGITEMRKIVAMAETEGVRVVPHVWGTGVAIAAALQMLAVLPPSPPRHVPRAPLLEFDQTDNPFREAVLAAPFTLADGAVAVPAGPGLGIEIDRAALARFAPED</sequence>
<dbReference type="RefSeq" id="WP_285674410.1">
    <property type="nucleotide sequence ID" value="NZ_BSYI01000052.1"/>
</dbReference>
<keyword evidence="6" id="KW-1185">Reference proteome</keyword>
<dbReference type="EMBL" id="BSYI01000052">
    <property type="protein sequence ID" value="GMG85152.1"/>
    <property type="molecule type" value="Genomic_DNA"/>
</dbReference>
<dbReference type="InterPro" id="IPR046945">
    <property type="entry name" value="RHMD-like"/>
</dbReference>
<dbReference type="InterPro" id="IPR029017">
    <property type="entry name" value="Enolase-like_N"/>
</dbReference>
<organism evidence="5 6">
    <name type="scientific">Paralimibaculum aggregatum</name>
    <dbReference type="NCBI Taxonomy" id="3036245"/>
    <lineage>
        <taxon>Bacteria</taxon>
        <taxon>Pseudomonadati</taxon>
        <taxon>Pseudomonadota</taxon>
        <taxon>Alphaproteobacteria</taxon>
        <taxon>Rhodobacterales</taxon>
        <taxon>Paracoccaceae</taxon>
        <taxon>Paralimibaculum</taxon>
    </lineage>
</organism>
<dbReference type="SMART" id="SM00922">
    <property type="entry name" value="MR_MLE"/>
    <property type="match status" value="1"/>
</dbReference>
<dbReference type="PANTHER" id="PTHR13794:SF58">
    <property type="entry name" value="MITOCHONDRIAL ENOLASE SUPERFAMILY MEMBER 1"/>
    <property type="match status" value="1"/>
</dbReference>
<evidence type="ECO:0000313" key="5">
    <source>
        <dbReference type="EMBL" id="GMG85152.1"/>
    </source>
</evidence>
<dbReference type="SFLD" id="SFLDF00553">
    <property type="entry name" value="galactarolactone_cycloisomeras"/>
    <property type="match status" value="1"/>
</dbReference>
<dbReference type="InterPro" id="IPR034618">
    <property type="entry name" value="GLI"/>
</dbReference>
<gene>
    <name evidence="5" type="ORF">LNKW23_43680</name>
</gene>
<protein>
    <submittedName>
        <fullName evidence="5">D-galactarolactone cycloisomerase</fullName>
    </submittedName>
</protein>
<reference evidence="5 6" key="1">
    <citation type="submission" date="2023-04" db="EMBL/GenBank/DDBJ databases">
        <title>Marinoamorphus aggregata gen. nov., sp. Nov., isolate from tissue of brittle star Ophioplocus japonicus.</title>
        <authorList>
            <person name="Kawano K."/>
            <person name="Sawayama S."/>
            <person name="Nakagawa S."/>
        </authorList>
    </citation>
    <scope>NUCLEOTIDE SEQUENCE [LARGE SCALE GENOMIC DNA]</scope>
    <source>
        <strain evidence="5 6">NKW23</strain>
    </source>
</reference>
<evidence type="ECO:0000313" key="6">
    <source>
        <dbReference type="Proteomes" id="UP001239909"/>
    </source>
</evidence>
<dbReference type="PROSITE" id="PS00908">
    <property type="entry name" value="MR_MLE_1"/>
    <property type="match status" value="1"/>
</dbReference>